<dbReference type="Gene3D" id="3.40.109.40">
    <property type="match status" value="1"/>
</dbReference>
<dbReference type="InterPro" id="IPR017342">
    <property type="entry name" value="S-AdoMet-dep_Met_synth_prd"/>
</dbReference>
<evidence type="ECO:0000313" key="1">
    <source>
        <dbReference type="EMBL" id="VYS87000.1"/>
    </source>
</evidence>
<organism evidence="1">
    <name type="scientific">uncultured Anaerotruncus sp</name>
    <dbReference type="NCBI Taxonomy" id="905011"/>
    <lineage>
        <taxon>Bacteria</taxon>
        <taxon>Bacillati</taxon>
        <taxon>Bacillota</taxon>
        <taxon>Clostridia</taxon>
        <taxon>Eubacteriales</taxon>
        <taxon>Oscillospiraceae</taxon>
        <taxon>Anaerotruncus</taxon>
        <taxon>environmental samples</taxon>
    </lineage>
</organism>
<protein>
    <submittedName>
        <fullName evidence="1">Vitamin B12 dependent methionine synthase, activation domain</fullName>
    </submittedName>
</protein>
<dbReference type="InterPro" id="IPR037010">
    <property type="entry name" value="VitB12-dep_Met_synth_activ_sf"/>
</dbReference>
<name>A0A6N2S6B4_9FIRM</name>
<dbReference type="PIRSF" id="PIRSF037984">
    <property type="entry name" value="Met_synth_TM0269_prd"/>
    <property type="match status" value="1"/>
</dbReference>
<dbReference type="GO" id="GO:0008705">
    <property type="term" value="F:methionine synthase activity"/>
    <property type="evidence" value="ECO:0007669"/>
    <property type="project" value="InterPro"/>
</dbReference>
<dbReference type="SUPFAM" id="SSF56507">
    <property type="entry name" value="Methionine synthase activation domain-like"/>
    <property type="match status" value="1"/>
</dbReference>
<proteinExistence type="predicted"/>
<accession>A0A6N2S6B4</accession>
<dbReference type="AlphaFoldDB" id="A0A6N2S6B4"/>
<reference evidence="1" key="1">
    <citation type="submission" date="2019-11" db="EMBL/GenBank/DDBJ databases">
        <authorList>
            <person name="Feng L."/>
        </authorList>
    </citation>
    <scope>NUCLEOTIDE SEQUENCE</scope>
    <source>
        <strain evidence="1">AundefinedLFYP135</strain>
    </source>
</reference>
<gene>
    <name evidence="1" type="ORF">AULFYP135_00707</name>
</gene>
<dbReference type="EMBL" id="CACRSL010000003">
    <property type="protein sequence ID" value="VYS87000.1"/>
    <property type="molecule type" value="Genomic_DNA"/>
</dbReference>
<sequence>MEPFPFPIRREETLRYLGYQGQPLEDSLLEKLNLARERIRRVSRPLYTYRIFPLSRTETGLVPQGTSLLLSGEDIANHLAGCNQVALMAATLGVQVDKEIKYLELTDMTLGAMADAAATAAVEELCDWVEVTVHQEAKCHGLFATGRFSPGYGDLPIRLQREFTRALDTPKTIGLTVNGSGILLPRKSVTAILGLSSEPIAAAGRSCTSCPNWESCPYRKGGDFL</sequence>